<evidence type="ECO:0000313" key="2">
    <source>
        <dbReference type="EMBL" id="PIK55148.1"/>
    </source>
</evidence>
<feature type="compositionally biased region" description="Basic residues" evidence="1">
    <location>
        <begin position="713"/>
        <end position="722"/>
    </location>
</feature>
<dbReference type="PANTHER" id="PTHR33088:SF28">
    <property type="entry name" value="PROTEIN PELPK1-RELATED"/>
    <property type="match status" value="1"/>
</dbReference>
<gene>
    <name evidence="2" type="ORF">BSL78_07878</name>
</gene>
<evidence type="ECO:0000313" key="3">
    <source>
        <dbReference type="Proteomes" id="UP000230750"/>
    </source>
</evidence>
<accession>A0A2G8L4J0</accession>
<evidence type="ECO:0000256" key="1">
    <source>
        <dbReference type="SAM" id="MobiDB-lite"/>
    </source>
</evidence>
<dbReference type="InterPro" id="IPR044659">
    <property type="entry name" value="PELPK1_2"/>
</dbReference>
<dbReference type="PANTHER" id="PTHR33088">
    <property type="entry name" value="MUCIN-2"/>
    <property type="match status" value="1"/>
</dbReference>
<dbReference type="OrthoDB" id="6130531at2759"/>
<comment type="caution">
    <text evidence="2">The sequence shown here is derived from an EMBL/GenBank/DDBJ whole genome shotgun (WGS) entry which is preliminary data.</text>
</comment>
<protein>
    <submittedName>
        <fullName evidence="2">Tenascin-X</fullName>
    </submittedName>
</protein>
<dbReference type="STRING" id="307972.A0A2G8L4J0"/>
<keyword evidence="3" id="KW-1185">Reference proteome</keyword>
<feature type="region of interest" description="Disordered" evidence="1">
    <location>
        <begin position="698"/>
        <end position="722"/>
    </location>
</feature>
<dbReference type="EMBL" id="MRZV01000223">
    <property type="protein sequence ID" value="PIK55148.1"/>
    <property type="molecule type" value="Genomic_DNA"/>
</dbReference>
<dbReference type="Proteomes" id="UP000230750">
    <property type="component" value="Unassembled WGS sequence"/>
</dbReference>
<reference evidence="2 3" key="1">
    <citation type="journal article" date="2017" name="PLoS Biol.">
        <title>The sea cucumber genome provides insights into morphological evolution and visceral regeneration.</title>
        <authorList>
            <person name="Zhang X."/>
            <person name="Sun L."/>
            <person name="Yuan J."/>
            <person name="Sun Y."/>
            <person name="Gao Y."/>
            <person name="Zhang L."/>
            <person name="Li S."/>
            <person name="Dai H."/>
            <person name="Hamel J.F."/>
            <person name="Liu C."/>
            <person name="Yu Y."/>
            <person name="Liu S."/>
            <person name="Lin W."/>
            <person name="Guo K."/>
            <person name="Jin S."/>
            <person name="Xu P."/>
            <person name="Storey K.B."/>
            <person name="Huan P."/>
            <person name="Zhang T."/>
            <person name="Zhou Y."/>
            <person name="Zhang J."/>
            <person name="Lin C."/>
            <person name="Li X."/>
            <person name="Xing L."/>
            <person name="Huo D."/>
            <person name="Sun M."/>
            <person name="Wang L."/>
            <person name="Mercier A."/>
            <person name="Li F."/>
            <person name="Yang H."/>
            <person name="Xiang J."/>
        </authorList>
    </citation>
    <scope>NUCLEOTIDE SEQUENCE [LARGE SCALE GENOMIC DNA]</scope>
    <source>
        <strain evidence="2">Shaxun</strain>
        <tissue evidence="2">Muscle</tissue>
    </source>
</reference>
<organism evidence="2 3">
    <name type="scientific">Stichopus japonicus</name>
    <name type="common">Sea cucumber</name>
    <dbReference type="NCBI Taxonomy" id="307972"/>
    <lineage>
        <taxon>Eukaryota</taxon>
        <taxon>Metazoa</taxon>
        <taxon>Echinodermata</taxon>
        <taxon>Eleutherozoa</taxon>
        <taxon>Echinozoa</taxon>
        <taxon>Holothuroidea</taxon>
        <taxon>Aspidochirotacea</taxon>
        <taxon>Aspidochirotida</taxon>
        <taxon>Stichopodidae</taxon>
        <taxon>Apostichopus</taxon>
    </lineage>
</organism>
<sequence>MVAYGAAAGTAYVEENLRPLPYRKSKYLKETNTTLLEVDHKYVHIDNEGMYVPVATVFMHNDAIAYEIDELELTGASRLIIYHPNVSLVNVTVHRFIGDKTGQIHIRYNQEVYVEVVESESNHTEAPCSFLIDDGSEIFFPSEVHLHGTRTEMHGRVTGVHKMFIEDQADVIWTSTAQTAIKENGEYIHLSEDGNFSVPELTIKRGGQLSFLRVSNQIVVHVADFEVKYLGLVLMNDGLIDSGHADLESEGIIMLDGKGLSSGLGPGAGISESASYSDAGGGSGGSILLEATNFTGHGDIQVNGGNGLGRGSGGSGGRIGIHIDHQNDFGGRYSSVGGLAGSSHSNSFYGHGAAGTVYKFESRRGPQYRDLKYNDPARNLTTIKPEHSKLKVDNGPIDVDHPVMVMEENIVFYEFDEVQVEGYSYVHFYHPADAHNVTVVIHELTGNKKGLIRVLNRQRLFVNVVESTHTYLDAPCGFHVDWGGELVLPTTVIMLVEVFIMEGRLTGVEELIIERNGEVQFIGKAFTDTLEEMLWHEDVPYDSGRAGWVEIPKIIVNNRGELALKLTSQTKHKLDAGELVVRKGGLINVDIPTCYINTGDFTIERGGKVTAAGMGYSKNQGPGRGRGISGAGHGSVGGGNSHEAGDYYGHLLTPSLPGSGGGGSYGGAGGGYLHILVGKTLTCDGVISVDGSDAGSSFPGAGGGSGGSVQIHTSHHRGRGQIHAHGGDCSFYNVDSPGGGSGGRIAIYQREARHFLGDVTAFGGYCQNGNYGGPGSIVTSVITGQEEQRFLVIDNQNRNNGENCFHPVELTTSEDYQLEDVYLKRRACLSIVSAGNSRQVNIGHQSGDGTGQLVISNRANVFIGSKDKRTRLASRLLVGIDAKCQVAPLVLLTRTTWLHGAFFGSDKFVVDANLYLYESGYSNCLNCSADSSDRDAGPGRGRKKSAGGSYGGMGWGNDFDDRPVYGQRCMPTMVGSGGAGCRRQREGGTGGGAVKFVAENLLIMEGSVDVDGVEGDEGAGGGSGGAIWLDGGTMEGRGSLFARGGDSENHLFCQPDIAWIPLMNVYATTGKGVEFYLDGVLLIPEGSDSNGLFTDYIGPGGINIQIDIDSNRTLPSNDDIPIYANDTGPLIVVLNVKSERNITDLLDIPDHLDLLDRLNLLYRLNLLNLPDTPDHLNFLILLYRLDLLDLPEIPDRPNLLDFLTHLHQLDLLDLPDVLEIPYIPDLPDIPGLLDLLTLFYRLDLLDLPANPDHPDNQNLPKDPDLLDLFNLLDRLNVLKLTGIRDLPGISQSPDLLELLNLLDLLGLLDLPDIPEVPDLPTFPEDPGLLDLLNFLNHLGLLDLPDIPDFPEDPVLPEDPGLIDLLNFLNGLGLLDLPEIPDLPDIPDNPGLIDLLNLLDQLGIIDLPDSPGVPDIPDNPGLQDILNLLDQLGLIDLPDIPDNPDLPDIPDLPNIPDFPDNLGLLDLLNLLDQLGIIDIPDIPKDPGFLDILKLLNQLGLIDLPDIPDNPDLPDIPDLPVIPTDPGLLDLLNLLDYLGLIDLPDFPDPIDPPNIPDEPGLLDLVRLLDRLGLIDLPEIPANPGVPGIPDDPGLMDILNLLDKIGLINLPDIPAIPDLPEIPDDPSLLQQVVYLLDLLDQLGVIDIPDIPDDLDLPEMPDDPNLLDILTYLLDILDQLGVIDIPDIPDNPDLPEMPDDPGIFEV</sequence>
<proteinExistence type="predicted"/>
<name>A0A2G8L4J0_STIJA</name>